<dbReference type="PANTHER" id="PTHR30627">
    <property type="entry name" value="PEPTIDOGLYCAN D,D-TRANSPEPTIDASE"/>
    <property type="match status" value="1"/>
</dbReference>
<dbReference type="Gene3D" id="3.90.1310.10">
    <property type="entry name" value="Penicillin-binding protein 2a (Domain 2)"/>
    <property type="match status" value="1"/>
</dbReference>
<dbReference type="InterPro" id="IPR050515">
    <property type="entry name" value="Beta-lactam/transpept"/>
</dbReference>
<dbReference type="InterPro" id="IPR001460">
    <property type="entry name" value="PCN-bd_Tpept"/>
</dbReference>
<feature type="region of interest" description="Disordered" evidence="4">
    <location>
        <begin position="566"/>
        <end position="599"/>
    </location>
</feature>
<comment type="caution">
    <text evidence="7">The sequence shown here is derived from an EMBL/GenBank/DDBJ whole genome shotgun (WGS) entry which is preliminary data.</text>
</comment>
<comment type="subcellular location">
    <subcellularLocation>
        <location evidence="1">Membrane</location>
    </subcellularLocation>
</comment>
<dbReference type="Gene3D" id="3.30.450.330">
    <property type="match status" value="1"/>
</dbReference>
<evidence type="ECO:0000256" key="3">
    <source>
        <dbReference type="ARBA" id="ARBA00023136"/>
    </source>
</evidence>
<dbReference type="STRING" id="1194083.BN12_750010"/>
<dbReference type="GO" id="GO:0071555">
    <property type="term" value="P:cell wall organization"/>
    <property type="evidence" value="ECO:0007669"/>
    <property type="project" value="TreeGrafter"/>
</dbReference>
<keyword evidence="8" id="KW-1185">Reference proteome</keyword>
<dbReference type="SUPFAM" id="SSF56519">
    <property type="entry name" value="Penicillin binding protein dimerisation domain"/>
    <property type="match status" value="1"/>
</dbReference>
<keyword evidence="7" id="KW-0131">Cell cycle</keyword>
<evidence type="ECO:0000259" key="6">
    <source>
        <dbReference type="Pfam" id="PF03717"/>
    </source>
</evidence>
<organism evidence="7 8">
    <name type="scientific">Nostocoides japonicum T1-X7</name>
    <dbReference type="NCBI Taxonomy" id="1194083"/>
    <lineage>
        <taxon>Bacteria</taxon>
        <taxon>Bacillati</taxon>
        <taxon>Actinomycetota</taxon>
        <taxon>Actinomycetes</taxon>
        <taxon>Micrococcales</taxon>
        <taxon>Intrasporangiaceae</taxon>
        <taxon>Nostocoides</taxon>
    </lineage>
</organism>
<comment type="similarity">
    <text evidence="2">Belongs to the transpeptidase family.</text>
</comment>
<feature type="domain" description="Penicillin-binding protein transpeptidase" evidence="5">
    <location>
        <begin position="248"/>
        <end position="555"/>
    </location>
</feature>
<reference evidence="7 8" key="1">
    <citation type="journal article" date="2013" name="ISME J.">
        <title>A metabolic model for members of the genus Tetrasphaera involved in enhanced biological phosphorus removal.</title>
        <authorList>
            <person name="Kristiansen R."/>
            <person name="Nguyen H.T.T."/>
            <person name="Saunders A.M."/>
            <person name="Nielsen J.L."/>
            <person name="Wimmer R."/>
            <person name="Le V.Q."/>
            <person name="McIlroy S.J."/>
            <person name="Petrovski S."/>
            <person name="Seviour R.J."/>
            <person name="Calteau A."/>
            <person name="Nielsen K.L."/>
            <person name="Nielsen P.H."/>
        </authorList>
    </citation>
    <scope>NUCLEOTIDE SEQUENCE [LARGE SCALE GENOMIC DNA]</scope>
    <source>
        <strain evidence="7 8">T1-X7</strain>
    </source>
</reference>
<dbReference type="SUPFAM" id="SSF56601">
    <property type="entry name" value="beta-lactamase/transpeptidase-like"/>
    <property type="match status" value="1"/>
</dbReference>
<accession>A0A077M4W6</accession>
<evidence type="ECO:0000256" key="1">
    <source>
        <dbReference type="ARBA" id="ARBA00004370"/>
    </source>
</evidence>
<evidence type="ECO:0000256" key="2">
    <source>
        <dbReference type="ARBA" id="ARBA00007171"/>
    </source>
</evidence>
<name>A0A077M4W6_9MICO</name>
<sequence>MVLATLFVFSIFAAQLVRIQGFDSGSVSQAALKERLGRTVIPAVRGSILDANGTVLASSEERMTISVNQQAVCTYGTGLPTCSADTSTEAVAKAASALSPILGIPANTLVPELSGDLQYRIIAKNVSAGTWRKVQDLDIPGVYVGPNDRSSVRNYPLSTTAASLVGFVTNDQRAGGGIELLENRDLSGSNGEDVYEKGADGTPIPDGQHHLTPAVPGHDVQLTINSNIQWYAQNALAQTVQKTQALSGTVVVQSVKDGKLLAVASYPTFDPNKVGQAKGSLSNLAFTDVFEPGSTGKVVTMAAALAEGKVTPSTPVIIPSELIRGGDDTHFHDAEDHGTEYRTVAGVLAQSSNMGTMLVGETVHSPTMYSYLRKFGFGSVSGSTFPGESPGLLANYKDWNDAQKYTVMFGQGLSVTAIQATSVYQTIANGGVRVTPSLVQAVGDKDGTLVPTAKPASERVIPAHVASELTQMLEGVVSKDGTAPAAQVAGYRVAGKTGTANRAVNGVYTGNGMTASFIGYAPADDPQVVVSVIVQRPIKGTYGGTVAAPVFHDVMTYALQELRIPPTGTKRPSLRLQPATKPVAGQPGVLYDKYPDGTR</sequence>
<evidence type="ECO:0000256" key="4">
    <source>
        <dbReference type="SAM" id="MobiDB-lite"/>
    </source>
</evidence>
<proteinExistence type="inferred from homology"/>
<protein>
    <submittedName>
        <fullName evidence="7">Putative cell division protein FtsI/penicillin-binding protein</fullName>
    </submittedName>
</protein>
<dbReference type="Proteomes" id="UP000035721">
    <property type="component" value="Unassembled WGS sequence"/>
</dbReference>
<dbReference type="PANTHER" id="PTHR30627:SF1">
    <property type="entry name" value="PEPTIDOGLYCAN D,D-TRANSPEPTIDASE FTSI"/>
    <property type="match status" value="1"/>
</dbReference>
<evidence type="ECO:0000259" key="5">
    <source>
        <dbReference type="Pfam" id="PF00905"/>
    </source>
</evidence>
<dbReference type="InterPro" id="IPR005311">
    <property type="entry name" value="PBP_dimer"/>
</dbReference>
<dbReference type="InterPro" id="IPR012338">
    <property type="entry name" value="Beta-lactam/transpept-like"/>
</dbReference>
<dbReference type="AlphaFoldDB" id="A0A077M4W6"/>
<dbReference type="GO" id="GO:0051301">
    <property type="term" value="P:cell division"/>
    <property type="evidence" value="ECO:0007669"/>
    <property type="project" value="UniProtKB-KW"/>
</dbReference>
<keyword evidence="3" id="KW-0472">Membrane</keyword>
<dbReference type="Pfam" id="PF00905">
    <property type="entry name" value="Transpeptidase"/>
    <property type="match status" value="1"/>
</dbReference>
<gene>
    <name evidence="7" type="ORF">BN12_750010</name>
</gene>
<dbReference type="Pfam" id="PF03717">
    <property type="entry name" value="PBP_dimer"/>
    <property type="match status" value="1"/>
</dbReference>
<dbReference type="EMBL" id="CAJB01000409">
    <property type="protein sequence ID" value="CCH80112.1"/>
    <property type="molecule type" value="Genomic_DNA"/>
</dbReference>
<dbReference type="GO" id="GO:0005886">
    <property type="term" value="C:plasma membrane"/>
    <property type="evidence" value="ECO:0007669"/>
    <property type="project" value="TreeGrafter"/>
</dbReference>
<evidence type="ECO:0000313" key="7">
    <source>
        <dbReference type="EMBL" id="CCH80112.1"/>
    </source>
</evidence>
<feature type="domain" description="Penicillin-binding protein dimerisation" evidence="6">
    <location>
        <begin position="41"/>
        <end position="202"/>
    </location>
</feature>
<dbReference type="InterPro" id="IPR036138">
    <property type="entry name" value="PBP_dimer_sf"/>
</dbReference>
<dbReference type="Gene3D" id="3.40.710.10">
    <property type="entry name" value="DD-peptidase/beta-lactamase superfamily"/>
    <property type="match status" value="1"/>
</dbReference>
<dbReference type="GO" id="GO:0008658">
    <property type="term" value="F:penicillin binding"/>
    <property type="evidence" value="ECO:0007669"/>
    <property type="project" value="InterPro"/>
</dbReference>
<evidence type="ECO:0000313" key="8">
    <source>
        <dbReference type="Proteomes" id="UP000035721"/>
    </source>
</evidence>
<keyword evidence="7" id="KW-0132">Cell division</keyword>